<dbReference type="RefSeq" id="WP_269926943.1">
    <property type="nucleotide sequence ID" value="NZ_JAMKBJ010000010.1"/>
</dbReference>
<dbReference type="AlphaFoldDB" id="A0A9X3LJ71"/>
<dbReference type="CDD" id="cd02440">
    <property type="entry name" value="AdoMet_MTases"/>
    <property type="match status" value="1"/>
</dbReference>
<dbReference type="Gene3D" id="3.40.50.150">
    <property type="entry name" value="Vaccinia Virus protein VP39"/>
    <property type="match status" value="1"/>
</dbReference>
<keyword evidence="1" id="KW-0808">Transferase</keyword>
<protein>
    <submittedName>
        <fullName evidence="1">Class I SAM-dependent methyltransferase</fullName>
    </submittedName>
</protein>
<sequence length="284" mass="32165">MNFSEIESIVNCMATNEQMKDIQSIQTEHRLKLAEVWGIKVGKRVLEIGCGQGDTTAVLAYLVGDKGFVHGIDIAPANYGSPVTVGDSANYLMKSELGKQIHMEFEVDVLAQAIDFPENAFDYVVLSHCSWYLKSADELFALLKKSRKWAKQLCLAEWDSRLQTMEQYPHFLAVHIQAQYECFKKNSFSNVRTLFTPNDLLSIARKAGWTITNEQSVYSSELQDGKWEVDLTLTEYQNELEEMTHMPDKLKTLIKSEVNLLEEAVKNTPSISSLPTYVFTATSK</sequence>
<dbReference type="GO" id="GO:0008168">
    <property type="term" value="F:methyltransferase activity"/>
    <property type="evidence" value="ECO:0007669"/>
    <property type="project" value="UniProtKB-KW"/>
</dbReference>
<dbReference type="GO" id="GO:0032259">
    <property type="term" value="P:methylation"/>
    <property type="evidence" value="ECO:0007669"/>
    <property type="project" value="UniProtKB-KW"/>
</dbReference>
<organism evidence="1 2">
    <name type="scientific">Paenisporosarcina quisquiliarum</name>
    <dbReference type="NCBI Taxonomy" id="365346"/>
    <lineage>
        <taxon>Bacteria</taxon>
        <taxon>Bacillati</taxon>
        <taxon>Bacillota</taxon>
        <taxon>Bacilli</taxon>
        <taxon>Bacillales</taxon>
        <taxon>Caryophanaceae</taxon>
        <taxon>Paenisporosarcina</taxon>
    </lineage>
</organism>
<dbReference type="SUPFAM" id="SSF53335">
    <property type="entry name" value="S-adenosyl-L-methionine-dependent methyltransferases"/>
    <property type="match status" value="1"/>
</dbReference>
<dbReference type="EMBL" id="JAMKBJ010000010">
    <property type="protein sequence ID" value="MCZ8537874.1"/>
    <property type="molecule type" value="Genomic_DNA"/>
</dbReference>
<dbReference type="Pfam" id="PF13489">
    <property type="entry name" value="Methyltransf_23"/>
    <property type="match status" value="1"/>
</dbReference>
<comment type="caution">
    <text evidence="1">The sequence shown here is derived from an EMBL/GenBank/DDBJ whole genome shotgun (WGS) entry which is preliminary data.</text>
</comment>
<evidence type="ECO:0000313" key="2">
    <source>
        <dbReference type="Proteomes" id="UP001152173"/>
    </source>
</evidence>
<proteinExistence type="predicted"/>
<keyword evidence="1" id="KW-0489">Methyltransferase</keyword>
<name>A0A9X3LJ71_9BACL</name>
<keyword evidence="2" id="KW-1185">Reference proteome</keyword>
<reference evidence="1" key="1">
    <citation type="submission" date="2022-05" db="EMBL/GenBank/DDBJ databases">
        <authorList>
            <person name="Colautti A."/>
            <person name="Iacumin L."/>
        </authorList>
    </citation>
    <scope>NUCLEOTIDE SEQUENCE</scope>
    <source>
        <strain evidence="1">SK 55</strain>
    </source>
</reference>
<accession>A0A9X3LJ71</accession>
<dbReference type="InterPro" id="IPR029063">
    <property type="entry name" value="SAM-dependent_MTases_sf"/>
</dbReference>
<evidence type="ECO:0000313" key="1">
    <source>
        <dbReference type="EMBL" id="MCZ8537874.1"/>
    </source>
</evidence>
<gene>
    <name evidence="1" type="ORF">M9R32_11830</name>
</gene>
<dbReference type="Proteomes" id="UP001152173">
    <property type="component" value="Unassembled WGS sequence"/>
</dbReference>